<feature type="compositionally biased region" description="Basic and acidic residues" evidence="1">
    <location>
        <begin position="254"/>
        <end position="265"/>
    </location>
</feature>
<feature type="compositionally biased region" description="Low complexity" evidence="1">
    <location>
        <begin position="75"/>
        <end position="92"/>
    </location>
</feature>
<reference evidence="2" key="1">
    <citation type="journal article" date="2020" name="Stud. Mycol.">
        <title>101 Dothideomycetes genomes: a test case for predicting lifestyles and emergence of pathogens.</title>
        <authorList>
            <person name="Haridas S."/>
            <person name="Albert R."/>
            <person name="Binder M."/>
            <person name="Bloem J."/>
            <person name="Labutti K."/>
            <person name="Salamov A."/>
            <person name="Andreopoulos B."/>
            <person name="Baker S."/>
            <person name="Barry K."/>
            <person name="Bills G."/>
            <person name="Bluhm B."/>
            <person name="Cannon C."/>
            <person name="Castanera R."/>
            <person name="Culley D."/>
            <person name="Daum C."/>
            <person name="Ezra D."/>
            <person name="Gonzalez J."/>
            <person name="Henrissat B."/>
            <person name="Kuo A."/>
            <person name="Liang C."/>
            <person name="Lipzen A."/>
            <person name="Lutzoni F."/>
            <person name="Magnuson J."/>
            <person name="Mondo S."/>
            <person name="Nolan M."/>
            <person name="Ohm R."/>
            <person name="Pangilinan J."/>
            <person name="Park H.-J."/>
            <person name="Ramirez L."/>
            <person name="Alfaro M."/>
            <person name="Sun H."/>
            <person name="Tritt A."/>
            <person name="Yoshinaga Y."/>
            <person name="Zwiers L.-H."/>
            <person name="Turgeon B."/>
            <person name="Goodwin S."/>
            <person name="Spatafora J."/>
            <person name="Crous P."/>
            <person name="Grigoriev I."/>
        </authorList>
    </citation>
    <scope>NUCLEOTIDE SEQUENCE</scope>
    <source>
        <strain evidence="2">ATCC 74209</strain>
    </source>
</reference>
<feature type="compositionally biased region" description="Polar residues" evidence="1">
    <location>
        <begin position="180"/>
        <end position="197"/>
    </location>
</feature>
<feature type="compositionally biased region" description="Basic and acidic residues" evidence="1">
    <location>
        <begin position="287"/>
        <end position="306"/>
    </location>
</feature>
<feature type="region of interest" description="Disordered" evidence="1">
    <location>
        <begin position="235"/>
        <end position="306"/>
    </location>
</feature>
<dbReference type="EMBL" id="ML994510">
    <property type="protein sequence ID" value="KAF2196036.1"/>
    <property type="molecule type" value="Genomic_DNA"/>
</dbReference>
<dbReference type="AlphaFoldDB" id="A0A9P4JAN5"/>
<feature type="region of interest" description="Disordered" evidence="1">
    <location>
        <begin position="46"/>
        <end position="130"/>
    </location>
</feature>
<sequence>MKRVDSALDEQYYHNTKVATESFSTENTDMSCPGHIVFTDRIPAAGTTNQVTGTDYQRPTLGKKACSYPQTQKPSPTQSRRQSVTSSEQSSTQRRKTHTGSKLSSRKAATMIDPSRPTRHYRVRSSQTVPTASRDVDDVLALHFRSCSIFQNSAYSSAPHPSITGTGTASLAPQPGLDPATNSMQHAASPTEESTNTVELPNTVIHWTSPTTRRREYEKIDRSNSGMRCLIRRITPKCVSGPPPPRFYEEDKDDAGSVRRYRMDLAESEDEEEEPDEKSTSSLRPIDQGKRKSTNKNEEERKWFCF</sequence>
<protein>
    <submittedName>
        <fullName evidence="2">Uncharacterized protein</fullName>
    </submittedName>
</protein>
<gene>
    <name evidence="2" type="ORF">GQ43DRAFT_281382</name>
</gene>
<feature type="compositionally biased region" description="Acidic residues" evidence="1">
    <location>
        <begin position="266"/>
        <end position="276"/>
    </location>
</feature>
<proteinExistence type="predicted"/>
<feature type="region of interest" description="Disordered" evidence="1">
    <location>
        <begin position="155"/>
        <end position="197"/>
    </location>
</feature>
<evidence type="ECO:0000313" key="2">
    <source>
        <dbReference type="EMBL" id="KAF2196036.1"/>
    </source>
</evidence>
<name>A0A9P4JAN5_9PLEO</name>
<dbReference type="Proteomes" id="UP000799536">
    <property type="component" value="Unassembled WGS sequence"/>
</dbReference>
<evidence type="ECO:0000313" key="3">
    <source>
        <dbReference type="Proteomes" id="UP000799536"/>
    </source>
</evidence>
<dbReference type="OrthoDB" id="5366332at2759"/>
<organism evidence="2 3">
    <name type="scientific">Delitschia confertaspora ATCC 74209</name>
    <dbReference type="NCBI Taxonomy" id="1513339"/>
    <lineage>
        <taxon>Eukaryota</taxon>
        <taxon>Fungi</taxon>
        <taxon>Dikarya</taxon>
        <taxon>Ascomycota</taxon>
        <taxon>Pezizomycotina</taxon>
        <taxon>Dothideomycetes</taxon>
        <taxon>Pleosporomycetidae</taxon>
        <taxon>Pleosporales</taxon>
        <taxon>Delitschiaceae</taxon>
        <taxon>Delitschia</taxon>
    </lineage>
</organism>
<evidence type="ECO:0000256" key="1">
    <source>
        <dbReference type="SAM" id="MobiDB-lite"/>
    </source>
</evidence>
<feature type="compositionally biased region" description="Polar residues" evidence="1">
    <location>
        <begin position="46"/>
        <end position="57"/>
    </location>
</feature>
<comment type="caution">
    <text evidence="2">The sequence shown here is derived from an EMBL/GenBank/DDBJ whole genome shotgun (WGS) entry which is preliminary data.</text>
</comment>
<keyword evidence="3" id="KW-1185">Reference proteome</keyword>
<accession>A0A9P4JAN5</accession>